<organism evidence="3 4">
    <name type="scientific">Mixia osmundae (strain CBS 9802 / IAM 14324 / JCM 22182 / KY 12970)</name>
    <dbReference type="NCBI Taxonomy" id="764103"/>
    <lineage>
        <taxon>Eukaryota</taxon>
        <taxon>Fungi</taxon>
        <taxon>Dikarya</taxon>
        <taxon>Basidiomycota</taxon>
        <taxon>Pucciniomycotina</taxon>
        <taxon>Mixiomycetes</taxon>
        <taxon>Mixiales</taxon>
        <taxon>Mixiaceae</taxon>
        <taxon>Mixia</taxon>
    </lineage>
</organism>
<dbReference type="AlphaFoldDB" id="G7E6V2"/>
<evidence type="ECO:0008006" key="5">
    <source>
        <dbReference type="Google" id="ProtNLM"/>
    </source>
</evidence>
<evidence type="ECO:0000256" key="2">
    <source>
        <dbReference type="SAM" id="SignalP"/>
    </source>
</evidence>
<gene>
    <name evidence="3" type="primary">Mo05249</name>
    <name evidence="3" type="ORF">E5Q_05249</name>
</gene>
<comment type="caution">
    <text evidence="3">The sequence shown here is derived from an EMBL/GenBank/DDBJ whole genome shotgun (WGS) entry which is preliminary data.</text>
</comment>
<dbReference type="InParanoid" id="G7E6V2"/>
<dbReference type="HOGENOM" id="CLU_2298332_0_0_1"/>
<feature type="signal peptide" evidence="2">
    <location>
        <begin position="1"/>
        <end position="22"/>
    </location>
</feature>
<dbReference type="Proteomes" id="UP000009131">
    <property type="component" value="Unassembled WGS sequence"/>
</dbReference>
<feature type="region of interest" description="Disordered" evidence="1">
    <location>
        <begin position="22"/>
        <end position="70"/>
    </location>
</feature>
<evidence type="ECO:0000313" key="4">
    <source>
        <dbReference type="Proteomes" id="UP000009131"/>
    </source>
</evidence>
<evidence type="ECO:0000256" key="1">
    <source>
        <dbReference type="SAM" id="MobiDB-lite"/>
    </source>
</evidence>
<protein>
    <recommendedName>
        <fullName evidence="5">Secreted protein</fullName>
    </recommendedName>
</protein>
<feature type="compositionally biased region" description="Polar residues" evidence="1">
    <location>
        <begin position="29"/>
        <end position="39"/>
    </location>
</feature>
<accession>G7E6V2</accession>
<dbReference type="EMBL" id="BABT02000153">
    <property type="protein sequence ID" value="GAA98562.1"/>
    <property type="molecule type" value="Genomic_DNA"/>
</dbReference>
<feature type="chain" id="PRO_5003492520" description="Secreted protein" evidence="2">
    <location>
        <begin position="23"/>
        <end position="105"/>
    </location>
</feature>
<reference evidence="3 4" key="2">
    <citation type="journal article" date="2012" name="Open Biol.">
        <title>Characteristics of nucleosomes and linker DNA regions on the genome of the basidiomycete Mixia osmundae revealed by mono- and dinucleosome mapping.</title>
        <authorList>
            <person name="Nishida H."/>
            <person name="Kondo S."/>
            <person name="Matsumoto T."/>
            <person name="Suzuki Y."/>
            <person name="Yoshikawa H."/>
            <person name="Taylor T.D."/>
            <person name="Sugiyama J."/>
        </authorList>
    </citation>
    <scope>NUCLEOTIDE SEQUENCE [LARGE SCALE GENOMIC DNA]</scope>
    <source>
        <strain evidence="4">CBS 9802 / IAM 14324 / JCM 22182 / KY 12970</strain>
    </source>
</reference>
<sequence>MRCGTVQRIALVQLHLLGASTGQHKGELQSPNVGQSTSLCRGLGRPSPKQHTPSSAHRPTTPATPLAESGVSTLLLRRSEDSARALDLREHQLLVSRLDTSGRPS</sequence>
<evidence type="ECO:0000313" key="3">
    <source>
        <dbReference type="EMBL" id="GAA98562.1"/>
    </source>
</evidence>
<name>G7E6V2_MIXOS</name>
<keyword evidence="4" id="KW-1185">Reference proteome</keyword>
<proteinExistence type="predicted"/>
<reference evidence="3 4" key="1">
    <citation type="journal article" date="2011" name="J. Gen. Appl. Microbiol.">
        <title>Draft genome sequencing of the enigmatic basidiomycete Mixia osmundae.</title>
        <authorList>
            <person name="Nishida H."/>
            <person name="Nagatsuka Y."/>
            <person name="Sugiyama J."/>
        </authorList>
    </citation>
    <scope>NUCLEOTIDE SEQUENCE [LARGE SCALE GENOMIC DNA]</scope>
    <source>
        <strain evidence="4">CBS 9802 / IAM 14324 / JCM 22182 / KY 12970</strain>
    </source>
</reference>
<keyword evidence="2" id="KW-0732">Signal</keyword>
<feature type="compositionally biased region" description="Polar residues" evidence="1">
    <location>
        <begin position="49"/>
        <end position="63"/>
    </location>
</feature>